<sequence length="340" mass="38098">MKAKLFSPYTIKNVTLKNRIVMAPMCMYSCEKEDGMVTDWHHTHYESRAVGQVGLVMLEATAVTPEGRISTQDLGIWSDDHVEGLSELTRKIKRHGAKAAIQIAHAGRKSTVPEEILAPSALAFDESYKLPKAMSAEEVEGMVESFRLAADRAKRAGFDIIEIHAAHGYLINQFLSPLTNRREDEYGGSEENRFRFLGEVLKSVRSVWDGPLFVRISANDYHEDGLTPADYSRMAEWMKKLGADLIDVSSGAVVPAKISVYPGYQVRFSEEIRMGADIPTGAVGLITTGIQAEEILQNDRADLIFIARELLRDPYWPRTAAKELRAEIEPPVQYSRGWIR</sequence>
<comment type="catalytic activity">
    <reaction evidence="7">
        <text>A + NADPH + H(+) = AH2 + NADP(+)</text>
        <dbReference type="Rhea" id="RHEA:13149"/>
        <dbReference type="ChEBI" id="CHEBI:13193"/>
        <dbReference type="ChEBI" id="CHEBI:15378"/>
        <dbReference type="ChEBI" id="CHEBI:17499"/>
        <dbReference type="ChEBI" id="CHEBI:57783"/>
        <dbReference type="ChEBI" id="CHEBI:58349"/>
        <dbReference type="EC" id="1.6.99.1"/>
    </reaction>
</comment>
<evidence type="ECO:0000256" key="2">
    <source>
        <dbReference type="ARBA" id="ARBA00022575"/>
    </source>
</evidence>
<evidence type="ECO:0000256" key="3">
    <source>
        <dbReference type="ARBA" id="ARBA00022630"/>
    </source>
</evidence>
<dbReference type="AlphaFoldDB" id="A0A398B1X7"/>
<proteinExistence type="inferred from homology"/>
<dbReference type="SUPFAM" id="SSF51395">
    <property type="entry name" value="FMN-linked oxidoreductases"/>
    <property type="match status" value="1"/>
</dbReference>
<dbReference type="EC" id="1.6.99.1" evidence="7"/>
<dbReference type="Gene3D" id="3.20.20.70">
    <property type="entry name" value="Aldolase class I"/>
    <property type="match status" value="1"/>
</dbReference>
<dbReference type="InterPro" id="IPR013785">
    <property type="entry name" value="Aldolase_TIM"/>
</dbReference>
<dbReference type="GO" id="GO:0009636">
    <property type="term" value="P:response to toxic substance"/>
    <property type="evidence" value="ECO:0007669"/>
    <property type="project" value="UniProtKB-KW"/>
</dbReference>
<comment type="subunit">
    <text evidence="7">Homotetramer.</text>
</comment>
<dbReference type="PANTHER" id="PTHR43303">
    <property type="entry name" value="NADPH DEHYDROGENASE C23G7.10C-RELATED"/>
    <property type="match status" value="1"/>
</dbReference>
<comment type="caution">
    <text evidence="9">The sequence shown here is derived from an EMBL/GenBank/DDBJ whole genome shotgun (WGS) entry which is preliminary data.</text>
</comment>
<dbReference type="InterPro" id="IPR023663">
    <property type="entry name" value="NADPH_DH_bac"/>
</dbReference>
<feature type="domain" description="NADH:flavin oxidoreductase/NADH oxidase N-terminal" evidence="8">
    <location>
        <begin position="4"/>
        <end position="325"/>
    </location>
</feature>
<comment type="caution">
    <text evidence="7">Lacks conserved residue(s) required for the propagation of feature annotation.</text>
</comment>
<dbReference type="Proteomes" id="UP000265816">
    <property type="component" value="Unassembled WGS sequence"/>
</dbReference>
<protein>
    <recommendedName>
        <fullName evidence="7">NADPH dehydrogenase</fullName>
        <ecNumber evidence="7">1.6.99.1</ecNumber>
    </recommendedName>
</protein>
<name>A0A398B1X7_9BACI</name>
<evidence type="ECO:0000259" key="8">
    <source>
        <dbReference type="Pfam" id="PF00724"/>
    </source>
</evidence>
<dbReference type="GO" id="GO:0003959">
    <property type="term" value="F:NADPH dehydrogenase activity"/>
    <property type="evidence" value="ECO:0007669"/>
    <property type="project" value="UniProtKB-UniRule"/>
</dbReference>
<dbReference type="NCBIfam" id="NF010047">
    <property type="entry name" value="PRK13523.1"/>
    <property type="match status" value="1"/>
</dbReference>
<comment type="similarity">
    <text evidence="7">Belongs to the NADH:flavin oxidoreductase/NADH oxidase family. NamA subfamily.</text>
</comment>
<evidence type="ECO:0000313" key="9">
    <source>
        <dbReference type="EMBL" id="RID83959.1"/>
    </source>
</evidence>
<feature type="binding site" evidence="7">
    <location>
        <begin position="307"/>
        <end position="308"/>
    </location>
    <ligand>
        <name>FMN</name>
        <dbReference type="ChEBI" id="CHEBI:58210"/>
    </ligand>
</feature>
<gene>
    <name evidence="7 9" type="primary">namA</name>
    <name evidence="9" type="ORF">D1970_15305</name>
</gene>
<feature type="binding site" evidence="7">
    <location>
        <position position="28"/>
    </location>
    <ligand>
        <name>substrate</name>
    </ligand>
</feature>
<evidence type="ECO:0000256" key="4">
    <source>
        <dbReference type="ARBA" id="ARBA00022643"/>
    </source>
</evidence>
<dbReference type="InterPro" id="IPR001155">
    <property type="entry name" value="OxRdtase_FMN_N"/>
</dbReference>
<feature type="binding site" evidence="7">
    <location>
        <position position="60"/>
    </location>
    <ligand>
        <name>FMN</name>
        <dbReference type="ChEBI" id="CHEBI:58210"/>
    </ligand>
</feature>
<evidence type="ECO:0000313" key="10">
    <source>
        <dbReference type="Proteomes" id="UP000265816"/>
    </source>
</evidence>
<dbReference type="OrthoDB" id="9772736at2"/>
<organism evidence="9 10">
    <name type="scientific">Mesobacillus zeae</name>
    <dbReference type="NCBI Taxonomy" id="1917180"/>
    <lineage>
        <taxon>Bacteria</taxon>
        <taxon>Bacillati</taxon>
        <taxon>Bacillota</taxon>
        <taxon>Bacilli</taxon>
        <taxon>Bacillales</taxon>
        <taxon>Bacillaceae</taxon>
        <taxon>Mesobacillus</taxon>
    </lineage>
</organism>
<feature type="binding site" evidence="7">
    <location>
        <position position="102"/>
    </location>
    <ligand>
        <name>FMN</name>
        <dbReference type="ChEBI" id="CHEBI:58210"/>
    </ligand>
</feature>
<evidence type="ECO:0000256" key="7">
    <source>
        <dbReference type="HAMAP-Rule" id="MF_01614"/>
    </source>
</evidence>
<accession>A0A398B1X7</accession>
<evidence type="ECO:0000256" key="6">
    <source>
        <dbReference type="ARBA" id="ARBA00023002"/>
    </source>
</evidence>
<dbReference type="EMBL" id="QWVT01000024">
    <property type="protein sequence ID" value="RID83959.1"/>
    <property type="molecule type" value="Genomic_DNA"/>
</dbReference>
<feature type="binding site" evidence="7">
    <location>
        <position position="215"/>
    </location>
    <ligand>
        <name>FMN</name>
        <dbReference type="ChEBI" id="CHEBI:58210"/>
    </ligand>
</feature>
<keyword evidence="2 7" id="KW-0216">Detoxification</keyword>
<feature type="binding site" evidence="7">
    <location>
        <begin position="164"/>
        <end position="167"/>
    </location>
    <ligand>
        <name>substrate</name>
    </ligand>
</feature>
<comment type="cofactor">
    <cofactor evidence="1 7">
        <name>FMN</name>
        <dbReference type="ChEBI" id="CHEBI:58210"/>
    </cofactor>
</comment>
<dbReference type="RefSeq" id="WP_119113734.1">
    <property type="nucleotide sequence ID" value="NZ_CBCSEO010000005.1"/>
</dbReference>
<dbReference type="PANTHER" id="PTHR43303:SF4">
    <property type="entry name" value="NADPH DEHYDROGENASE C23G7.10C-RELATED"/>
    <property type="match status" value="1"/>
</dbReference>
<dbReference type="CDD" id="cd02932">
    <property type="entry name" value="OYE_YqiM_FMN"/>
    <property type="match status" value="1"/>
</dbReference>
<keyword evidence="6 7" id="KW-0560">Oxidoreductase</keyword>
<evidence type="ECO:0000256" key="5">
    <source>
        <dbReference type="ARBA" id="ARBA00022857"/>
    </source>
</evidence>
<dbReference type="GO" id="GO:0050661">
    <property type="term" value="F:NADP binding"/>
    <property type="evidence" value="ECO:0007669"/>
    <property type="project" value="UniProtKB-UniRule"/>
</dbReference>
<keyword evidence="5 7" id="KW-0521">NADP</keyword>
<dbReference type="GO" id="GO:0010181">
    <property type="term" value="F:FMN binding"/>
    <property type="evidence" value="ECO:0007669"/>
    <property type="project" value="UniProtKB-UniRule"/>
</dbReference>
<keyword evidence="10" id="KW-1185">Reference proteome</keyword>
<dbReference type="InterPro" id="IPR044152">
    <property type="entry name" value="YqjM-like"/>
</dbReference>
<comment type="function">
    <text evidence="7">Catalyzes the reduction of the double bond of an array of alpha,beta-unsaturated aldehydes and ketones. It also reduces the nitro group of nitroester and nitroaromatic compounds. It could have a role in detoxification processes.</text>
</comment>
<dbReference type="Pfam" id="PF00724">
    <property type="entry name" value="Oxidored_FMN"/>
    <property type="match status" value="1"/>
</dbReference>
<keyword evidence="4 7" id="KW-0288">FMN</keyword>
<reference evidence="9 10" key="1">
    <citation type="submission" date="2018-08" db="EMBL/GenBank/DDBJ databases">
        <title>Bacillus jemisoniae sp. nov., Bacillus chryseoplanitiae sp. nov., Bacillus resnikiae sp. nov., and Bacillus frankliniae sp. nov., isolated from Viking spacecraft and associated surfaces.</title>
        <authorList>
            <person name="Seuylemezian A."/>
            <person name="Vaishampayan P."/>
        </authorList>
    </citation>
    <scope>NUCLEOTIDE SEQUENCE [LARGE SCALE GENOMIC DNA]</scope>
    <source>
        <strain evidence="9 10">JJ-247</strain>
    </source>
</reference>
<keyword evidence="3 7" id="KW-0285">Flavoprotein</keyword>
<evidence type="ECO:0000256" key="1">
    <source>
        <dbReference type="ARBA" id="ARBA00001917"/>
    </source>
</evidence>
<dbReference type="HAMAP" id="MF_01614">
    <property type="entry name" value="NamA"/>
    <property type="match status" value="1"/>
</dbReference>